<dbReference type="InterPro" id="IPR010730">
    <property type="entry name" value="HET"/>
</dbReference>
<dbReference type="AlphaFoldDB" id="A0A067S5T2"/>
<feature type="domain" description="DUF8212" evidence="2">
    <location>
        <begin position="219"/>
        <end position="281"/>
    </location>
</feature>
<evidence type="ECO:0000313" key="4">
    <source>
        <dbReference type="Proteomes" id="UP000027222"/>
    </source>
</evidence>
<evidence type="ECO:0000259" key="1">
    <source>
        <dbReference type="Pfam" id="PF06985"/>
    </source>
</evidence>
<accession>A0A067S5T2</accession>
<dbReference type="HOGENOM" id="CLU_000288_138_0_1"/>
<dbReference type="PANTHER" id="PTHR10622:SF10">
    <property type="entry name" value="HET DOMAIN-CONTAINING PROTEIN"/>
    <property type="match status" value="1"/>
</dbReference>
<keyword evidence="4" id="KW-1185">Reference proteome</keyword>
<dbReference type="EMBL" id="KL142426">
    <property type="protein sequence ID" value="KDR66200.1"/>
    <property type="molecule type" value="Genomic_DNA"/>
</dbReference>
<dbReference type="STRING" id="685588.A0A067S5T2"/>
<feature type="non-terminal residue" evidence="3">
    <location>
        <position position="301"/>
    </location>
</feature>
<reference evidence="4" key="1">
    <citation type="journal article" date="2014" name="Proc. Natl. Acad. Sci. U.S.A.">
        <title>Extensive sampling of basidiomycete genomes demonstrates inadequacy of the white-rot/brown-rot paradigm for wood decay fungi.</title>
        <authorList>
            <person name="Riley R."/>
            <person name="Salamov A.A."/>
            <person name="Brown D.W."/>
            <person name="Nagy L.G."/>
            <person name="Floudas D."/>
            <person name="Held B.W."/>
            <person name="Levasseur A."/>
            <person name="Lombard V."/>
            <person name="Morin E."/>
            <person name="Otillar R."/>
            <person name="Lindquist E.A."/>
            <person name="Sun H."/>
            <person name="LaButti K.M."/>
            <person name="Schmutz J."/>
            <person name="Jabbour D."/>
            <person name="Luo H."/>
            <person name="Baker S.E."/>
            <person name="Pisabarro A.G."/>
            <person name="Walton J.D."/>
            <person name="Blanchette R.A."/>
            <person name="Henrissat B."/>
            <person name="Martin F."/>
            <person name="Cullen D."/>
            <person name="Hibbett D.S."/>
            <person name="Grigoriev I.V."/>
        </authorList>
    </citation>
    <scope>NUCLEOTIDE SEQUENCE [LARGE SCALE GENOMIC DNA]</scope>
    <source>
        <strain evidence="4">CBS 339.88</strain>
    </source>
</reference>
<evidence type="ECO:0000259" key="2">
    <source>
        <dbReference type="Pfam" id="PF26640"/>
    </source>
</evidence>
<protein>
    <submittedName>
        <fullName evidence="3">Uncharacterized protein</fullName>
    </submittedName>
</protein>
<dbReference type="Pfam" id="PF06985">
    <property type="entry name" value="HET"/>
    <property type="match status" value="1"/>
</dbReference>
<organism evidence="3 4">
    <name type="scientific">Galerina marginata (strain CBS 339.88)</name>
    <dbReference type="NCBI Taxonomy" id="685588"/>
    <lineage>
        <taxon>Eukaryota</taxon>
        <taxon>Fungi</taxon>
        <taxon>Dikarya</taxon>
        <taxon>Basidiomycota</taxon>
        <taxon>Agaricomycotina</taxon>
        <taxon>Agaricomycetes</taxon>
        <taxon>Agaricomycetidae</taxon>
        <taxon>Agaricales</taxon>
        <taxon>Agaricineae</taxon>
        <taxon>Strophariaceae</taxon>
        <taxon>Galerina</taxon>
    </lineage>
</organism>
<dbReference type="InterPro" id="IPR058525">
    <property type="entry name" value="DUF8212"/>
</dbReference>
<dbReference type="OrthoDB" id="674604at2759"/>
<sequence>MRLLDVHQLKFKYFFDETKRPPYAILSHTWGDGEVTIQDFETPAATSMAGYAKIKKCCERAIEDGFKYVWIDTCCIDKTSSSELSEAINSMYQWYKSAVVCYAYLSDVQAGGDQESPFSKSRWFTRGWTLQELIAPNTLIFYDSMWTEIGTKFSLREDISNITGIPREALAFKPMSDFSIAQRMSWAAMRETTRVEDIAYCLMGIFDVNMPTLYGEGQQAFFRLQQEIMKSSDDHSLFVWATPNPTSNHEFIDFFQYPETGLLASSPRQFQYAQGVRRLEVASSKHPHSLTNTGIHIWLPV</sequence>
<proteinExistence type="predicted"/>
<dbReference type="Pfam" id="PF26640">
    <property type="entry name" value="DUF8212"/>
    <property type="match status" value="1"/>
</dbReference>
<feature type="domain" description="Heterokaryon incompatibility" evidence="1">
    <location>
        <begin position="23"/>
        <end position="110"/>
    </location>
</feature>
<dbReference type="Proteomes" id="UP000027222">
    <property type="component" value="Unassembled WGS sequence"/>
</dbReference>
<gene>
    <name evidence="3" type="ORF">GALMADRAFT_38582</name>
</gene>
<evidence type="ECO:0000313" key="3">
    <source>
        <dbReference type="EMBL" id="KDR66200.1"/>
    </source>
</evidence>
<dbReference type="PANTHER" id="PTHR10622">
    <property type="entry name" value="HET DOMAIN-CONTAINING PROTEIN"/>
    <property type="match status" value="1"/>
</dbReference>
<name>A0A067S5T2_GALM3</name>